<organism evidence="2 3">
    <name type="scientific">Salarias fasciatus</name>
    <name type="common">Jewelled blenny</name>
    <name type="synonym">Blennius fasciatus</name>
    <dbReference type="NCBI Taxonomy" id="181472"/>
    <lineage>
        <taxon>Eukaryota</taxon>
        <taxon>Metazoa</taxon>
        <taxon>Chordata</taxon>
        <taxon>Craniata</taxon>
        <taxon>Vertebrata</taxon>
        <taxon>Euteleostomi</taxon>
        <taxon>Actinopterygii</taxon>
        <taxon>Neopterygii</taxon>
        <taxon>Teleostei</taxon>
        <taxon>Neoteleostei</taxon>
        <taxon>Acanthomorphata</taxon>
        <taxon>Ovalentaria</taxon>
        <taxon>Blenniimorphae</taxon>
        <taxon>Blenniiformes</taxon>
        <taxon>Blennioidei</taxon>
        <taxon>Blenniidae</taxon>
        <taxon>Salariinae</taxon>
        <taxon>Salarias</taxon>
    </lineage>
</organism>
<protein>
    <recommendedName>
        <fullName evidence="1">Reverse transcriptase domain-containing protein</fullName>
    </recommendedName>
</protein>
<dbReference type="CDD" id="cd01650">
    <property type="entry name" value="RT_nLTR_like"/>
    <property type="match status" value="1"/>
</dbReference>
<dbReference type="SUPFAM" id="SSF56672">
    <property type="entry name" value="DNA/RNA polymerases"/>
    <property type="match status" value="1"/>
</dbReference>
<dbReference type="OMA" id="LLAYQCI"/>
<dbReference type="Proteomes" id="UP000472267">
    <property type="component" value="Chromosome 2"/>
</dbReference>
<reference evidence="2" key="3">
    <citation type="submission" date="2025-09" db="UniProtKB">
        <authorList>
            <consortium name="Ensembl"/>
        </authorList>
    </citation>
    <scope>IDENTIFICATION</scope>
</reference>
<sequence length="504" mass="56256">MKPSTCALDPLPTFLVKSNVNALSSLITKIINCSLRSGYIPSVLKTALIRPQLKKHNLDQENLASYRPISNLPFLSKVLERVVARQLHDHLQSNSLFEKFQSGFRSAHSTETALVRVTNDLLMASDQGSPSLLILLDLTAAFDTVDHNILLHRLQYNIGLSGTVLNWFKSYLAGRAEYVALGDARSKPHSVTCGVPQGSVLGPSLFNIYMLPLGHIIGKHGVSFHCYADDTQLYLRTGPSPTPVLPSTLAACLEEAKAWLAENFLQLNASKTEAILIGTPHQVKSSQFDNISLSGYTIPLSSFVRNLGVIFDPHLSFEQHIQNLCKISLFHLKNISKLRPSLSPSDAEKLVHAFVSSRMDYCNALLVGIPAKSLQKLQHIQNTAARILTRTPKHEHITPVLRDLHWLPVHQRIHYKVCLLAYQCIHGHAPDYLTELLTPYSTSRHLRSTEMNTLSVPRTKVRTMGDRAFQTAAPKLWNNLPVHLRAPQTLDSFKKGLKTFLFPF</sequence>
<dbReference type="InterPro" id="IPR000477">
    <property type="entry name" value="RT_dom"/>
</dbReference>
<evidence type="ECO:0000313" key="2">
    <source>
        <dbReference type="Ensembl" id="ENSSFAP00005026925.1"/>
    </source>
</evidence>
<dbReference type="Pfam" id="PF00078">
    <property type="entry name" value="RVT_1"/>
    <property type="match status" value="1"/>
</dbReference>
<dbReference type="InParanoid" id="A0A672HD57"/>
<evidence type="ECO:0000259" key="1">
    <source>
        <dbReference type="PROSITE" id="PS50878"/>
    </source>
</evidence>
<dbReference type="Ensembl" id="ENSSFAT00005027965.1">
    <property type="protein sequence ID" value="ENSSFAP00005026925.1"/>
    <property type="gene ID" value="ENSSFAG00005013787.1"/>
</dbReference>
<evidence type="ECO:0000313" key="3">
    <source>
        <dbReference type="Proteomes" id="UP000472267"/>
    </source>
</evidence>
<dbReference type="PROSITE" id="PS50878">
    <property type="entry name" value="RT_POL"/>
    <property type="match status" value="1"/>
</dbReference>
<dbReference type="PANTHER" id="PTHR33332">
    <property type="entry name" value="REVERSE TRANSCRIPTASE DOMAIN-CONTAINING PROTEIN"/>
    <property type="match status" value="1"/>
</dbReference>
<feature type="domain" description="Reverse transcriptase" evidence="1">
    <location>
        <begin position="33"/>
        <end position="298"/>
    </location>
</feature>
<proteinExistence type="predicted"/>
<accession>A0A672HD57</accession>
<name>A0A672HD57_SALFA</name>
<reference evidence="2" key="1">
    <citation type="submission" date="2019-06" db="EMBL/GenBank/DDBJ databases">
        <authorList>
            <consortium name="Wellcome Sanger Institute Data Sharing"/>
        </authorList>
    </citation>
    <scope>NUCLEOTIDE SEQUENCE [LARGE SCALE GENOMIC DNA]</scope>
</reference>
<keyword evidence="3" id="KW-1185">Reference proteome</keyword>
<dbReference type="AlphaFoldDB" id="A0A672HD57"/>
<reference evidence="2" key="2">
    <citation type="submission" date="2025-08" db="UniProtKB">
        <authorList>
            <consortium name="Ensembl"/>
        </authorList>
    </citation>
    <scope>IDENTIFICATION</scope>
</reference>
<dbReference type="InterPro" id="IPR043502">
    <property type="entry name" value="DNA/RNA_pol_sf"/>
</dbReference>